<evidence type="ECO:0008006" key="3">
    <source>
        <dbReference type="Google" id="ProtNLM"/>
    </source>
</evidence>
<dbReference type="AlphaFoldDB" id="A0A0E9QLQ6"/>
<reference evidence="2" key="1">
    <citation type="submission" date="2014-11" db="EMBL/GenBank/DDBJ databases">
        <authorList>
            <person name="Amaro Gonzalez C."/>
        </authorList>
    </citation>
    <scope>NUCLEOTIDE SEQUENCE</scope>
</reference>
<organism evidence="2">
    <name type="scientific">Anguilla anguilla</name>
    <name type="common">European freshwater eel</name>
    <name type="synonym">Muraena anguilla</name>
    <dbReference type="NCBI Taxonomy" id="7936"/>
    <lineage>
        <taxon>Eukaryota</taxon>
        <taxon>Metazoa</taxon>
        <taxon>Chordata</taxon>
        <taxon>Craniata</taxon>
        <taxon>Vertebrata</taxon>
        <taxon>Euteleostomi</taxon>
        <taxon>Actinopterygii</taxon>
        <taxon>Neopterygii</taxon>
        <taxon>Teleostei</taxon>
        <taxon>Anguilliformes</taxon>
        <taxon>Anguillidae</taxon>
        <taxon>Anguilla</taxon>
    </lineage>
</organism>
<keyword evidence="1" id="KW-0732">Signal</keyword>
<reference evidence="2" key="2">
    <citation type="journal article" date="2015" name="Fish Shellfish Immunol.">
        <title>Early steps in the European eel (Anguilla anguilla)-Vibrio vulnificus interaction in the gills: Role of the RtxA13 toxin.</title>
        <authorList>
            <person name="Callol A."/>
            <person name="Pajuelo D."/>
            <person name="Ebbesson L."/>
            <person name="Teles M."/>
            <person name="MacKenzie S."/>
            <person name="Amaro C."/>
        </authorList>
    </citation>
    <scope>NUCLEOTIDE SEQUENCE</scope>
</reference>
<evidence type="ECO:0000256" key="1">
    <source>
        <dbReference type="SAM" id="SignalP"/>
    </source>
</evidence>
<protein>
    <recommendedName>
        <fullName evidence="3">Secreted protein</fullName>
    </recommendedName>
</protein>
<accession>A0A0E9QLQ6</accession>
<dbReference type="EMBL" id="GBXM01091155">
    <property type="protein sequence ID" value="JAH17422.1"/>
    <property type="molecule type" value="Transcribed_RNA"/>
</dbReference>
<name>A0A0E9QLQ6_ANGAN</name>
<proteinExistence type="predicted"/>
<feature type="chain" id="PRO_5002431209" description="Secreted protein" evidence="1">
    <location>
        <begin position="23"/>
        <end position="77"/>
    </location>
</feature>
<evidence type="ECO:0000313" key="2">
    <source>
        <dbReference type="EMBL" id="JAH17422.1"/>
    </source>
</evidence>
<sequence>MASPRTFSRTALVFLIGQFVLWNRIPFHTWEQTQNKHKQKHSSLYYRAMPCPSNDLQGQICICYRSGPDSARLFHQL</sequence>
<feature type="signal peptide" evidence="1">
    <location>
        <begin position="1"/>
        <end position="22"/>
    </location>
</feature>